<dbReference type="Proteomes" id="UP000244928">
    <property type="component" value="Chromosome"/>
</dbReference>
<dbReference type="PANTHER" id="PTHR34202">
    <property type="entry name" value="UPF0548 PROTEIN"/>
    <property type="match status" value="1"/>
</dbReference>
<organism evidence="2 3">
    <name type="scientific">Dietzia lutea</name>
    <dbReference type="NCBI Taxonomy" id="546160"/>
    <lineage>
        <taxon>Bacteria</taxon>
        <taxon>Bacillati</taxon>
        <taxon>Actinomycetota</taxon>
        <taxon>Actinomycetes</taxon>
        <taxon>Mycobacteriales</taxon>
        <taxon>Dietziaceae</taxon>
        <taxon>Dietzia</taxon>
    </lineage>
</organism>
<gene>
    <name evidence="2" type="ORF">A6035_10705</name>
</gene>
<dbReference type="InterPro" id="IPR018960">
    <property type="entry name" value="DUF1990"/>
</dbReference>
<sequence length="155" mass="17080">MSQIRRFEREAHLGSGAALFDRAGDQLMDWQMHRRAGFVVVADGPATPGRTVTLRSRTGPGAWLRLAAPCEVTEVTDRPDARGFTYRALPGHPERGWERFLVRRDPATDAVSLTITAESAHATLLARLGAPVARAEQDRLTRRYLAALRPVGHSS</sequence>
<evidence type="ECO:0000313" key="3">
    <source>
        <dbReference type="Proteomes" id="UP000244928"/>
    </source>
</evidence>
<dbReference type="RefSeq" id="WP_108847794.1">
    <property type="nucleotide sequence ID" value="NZ_CP015449.1"/>
</dbReference>
<dbReference type="Pfam" id="PF09348">
    <property type="entry name" value="DUF1990"/>
    <property type="match status" value="1"/>
</dbReference>
<dbReference type="PANTHER" id="PTHR34202:SF1">
    <property type="entry name" value="UPF0548 PROTEIN"/>
    <property type="match status" value="1"/>
</dbReference>
<dbReference type="EMBL" id="CP015449">
    <property type="protein sequence ID" value="AWH92556.1"/>
    <property type="molecule type" value="Genomic_DNA"/>
</dbReference>
<proteinExistence type="predicted"/>
<reference evidence="2 3" key="1">
    <citation type="submission" date="2016-04" db="EMBL/GenBank/DDBJ databases">
        <title>Complete genome sequence of Dietzia lutea YIM 80766T, a strain isolated from desert soil in Egypt.</title>
        <authorList>
            <person name="Zhao J."/>
            <person name="Hu B."/>
            <person name="Geng S."/>
            <person name="Nie Y."/>
            <person name="Tang Y."/>
        </authorList>
    </citation>
    <scope>NUCLEOTIDE SEQUENCE [LARGE SCALE GENOMIC DNA]</scope>
    <source>
        <strain evidence="2 3">YIM 80766</strain>
    </source>
</reference>
<evidence type="ECO:0000313" key="2">
    <source>
        <dbReference type="EMBL" id="AWH92556.1"/>
    </source>
</evidence>
<accession>A0A2S1R8D3</accession>
<evidence type="ECO:0000259" key="1">
    <source>
        <dbReference type="Pfam" id="PF09348"/>
    </source>
</evidence>
<feature type="domain" description="DUF1990" evidence="1">
    <location>
        <begin position="5"/>
        <end position="147"/>
    </location>
</feature>
<name>A0A2S1R8D3_9ACTN</name>
<keyword evidence="3" id="KW-1185">Reference proteome</keyword>
<dbReference type="InterPro" id="IPR014457">
    <property type="entry name" value="UCP010260"/>
</dbReference>
<protein>
    <recommendedName>
        <fullName evidence="1">DUF1990 domain-containing protein</fullName>
    </recommendedName>
</protein>
<dbReference type="AlphaFoldDB" id="A0A2S1R8D3"/>
<dbReference type="PIRSF" id="PIRSF010260">
    <property type="entry name" value="UCP010260"/>
    <property type="match status" value="1"/>
</dbReference>
<dbReference type="KEGG" id="dlu:A6035_10705"/>